<dbReference type="Proteomes" id="UP000217199">
    <property type="component" value="Unassembled WGS sequence"/>
</dbReference>
<proteinExistence type="predicted"/>
<reference evidence="2 3" key="1">
    <citation type="journal article" date="2017" name="Mol. Ecol.">
        <title>Comparative and population genomic landscape of Phellinus noxius: A hypervariable fungus causing root rot in trees.</title>
        <authorList>
            <person name="Chung C.L."/>
            <person name="Lee T.J."/>
            <person name="Akiba M."/>
            <person name="Lee H.H."/>
            <person name="Kuo T.H."/>
            <person name="Liu D."/>
            <person name="Ke H.M."/>
            <person name="Yokoi T."/>
            <person name="Roa M.B."/>
            <person name="Lu M.J."/>
            <person name="Chang Y.Y."/>
            <person name="Ann P.J."/>
            <person name="Tsai J.N."/>
            <person name="Chen C.Y."/>
            <person name="Tzean S.S."/>
            <person name="Ota Y."/>
            <person name="Hattori T."/>
            <person name="Sahashi N."/>
            <person name="Liou R.F."/>
            <person name="Kikuchi T."/>
            <person name="Tsai I.J."/>
        </authorList>
    </citation>
    <scope>NUCLEOTIDE SEQUENCE [LARGE SCALE GENOMIC DNA]</scope>
    <source>
        <strain evidence="2 3">FFPRI411160</strain>
    </source>
</reference>
<comment type="caution">
    <text evidence="2">The sequence shown here is derived from an EMBL/GenBank/DDBJ whole genome shotgun (WGS) entry which is preliminary data.</text>
</comment>
<feature type="compositionally biased region" description="Polar residues" evidence="1">
    <location>
        <begin position="174"/>
        <end position="185"/>
    </location>
</feature>
<accession>A0A286UAH8</accession>
<feature type="compositionally biased region" description="Acidic residues" evidence="1">
    <location>
        <begin position="135"/>
        <end position="152"/>
    </location>
</feature>
<dbReference type="EMBL" id="NBII01000008">
    <property type="protein sequence ID" value="PAV16582.1"/>
    <property type="molecule type" value="Genomic_DNA"/>
</dbReference>
<gene>
    <name evidence="2" type="ORF">PNOK_0820200</name>
</gene>
<organism evidence="2 3">
    <name type="scientific">Pyrrhoderma noxium</name>
    <dbReference type="NCBI Taxonomy" id="2282107"/>
    <lineage>
        <taxon>Eukaryota</taxon>
        <taxon>Fungi</taxon>
        <taxon>Dikarya</taxon>
        <taxon>Basidiomycota</taxon>
        <taxon>Agaricomycotina</taxon>
        <taxon>Agaricomycetes</taxon>
        <taxon>Hymenochaetales</taxon>
        <taxon>Hymenochaetaceae</taxon>
        <taxon>Pyrrhoderma</taxon>
    </lineage>
</organism>
<keyword evidence="3" id="KW-1185">Reference proteome</keyword>
<feature type="compositionally biased region" description="Basic and acidic residues" evidence="1">
    <location>
        <begin position="153"/>
        <end position="165"/>
    </location>
</feature>
<feature type="region of interest" description="Disordered" evidence="1">
    <location>
        <begin position="131"/>
        <end position="185"/>
    </location>
</feature>
<name>A0A286UAH8_9AGAM</name>
<dbReference type="AlphaFoldDB" id="A0A286UAH8"/>
<evidence type="ECO:0000313" key="3">
    <source>
        <dbReference type="Proteomes" id="UP000217199"/>
    </source>
</evidence>
<evidence type="ECO:0000256" key="1">
    <source>
        <dbReference type="SAM" id="MobiDB-lite"/>
    </source>
</evidence>
<evidence type="ECO:0000313" key="2">
    <source>
        <dbReference type="EMBL" id="PAV16582.1"/>
    </source>
</evidence>
<protein>
    <submittedName>
        <fullName evidence="2">Uncharacterized protein</fullName>
    </submittedName>
</protein>
<sequence length="185" mass="21459">MKRRLAAILCTPDRLTITRNQQKEFYRILRRPTHVPLNYWLDDFERSRDQGKIMQGVLDELEHQVIKLRTDIQHHKKRAAKSMQAAFTLGRASHVLGKFIMDDALFPSERKDAVYDEGDLLPVYMHGKGTREDPCYFDEELPSEDDESDKEMEDNKIDEENKENIPDNEPPRASASNEATQTSPA</sequence>
<dbReference type="InParanoid" id="A0A286UAH8"/>